<dbReference type="EMBL" id="ML179278">
    <property type="protein sequence ID" value="THU92473.1"/>
    <property type="molecule type" value="Genomic_DNA"/>
</dbReference>
<accession>A0A4S8LTT4</accession>
<reference evidence="1 2" key="1">
    <citation type="journal article" date="2019" name="Nat. Ecol. Evol.">
        <title>Megaphylogeny resolves global patterns of mushroom evolution.</title>
        <authorList>
            <person name="Varga T."/>
            <person name="Krizsan K."/>
            <person name="Foldi C."/>
            <person name="Dima B."/>
            <person name="Sanchez-Garcia M."/>
            <person name="Sanchez-Ramirez S."/>
            <person name="Szollosi G.J."/>
            <person name="Szarkandi J.G."/>
            <person name="Papp V."/>
            <person name="Albert L."/>
            <person name="Andreopoulos W."/>
            <person name="Angelini C."/>
            <person name="Antonin V."/>
            <person name="Barry K.W."/>
            <person name="Bougher N.L."/>
            <person name="Buchanan P."/>
            <person name="Buyck B."/>
            <person name="Bense V."/>
            <person name="Catcheside P."/>
            <person name="Chovatia M."/>
            <person name="Cooper J."/>
            <person name="Damon W."/>
            <person name="Desjardin D."/>
            <person name="Finy P."/>
            <person name="Geml J."/>
            <person name="Haridas S."/>
            <person name="Hughes K."/>
            <person name="Justo A."/>
            <person name="Karasinski D."/>
            <person name="Kautmanova I."/>
            <person name="Kiss B."/>
            <person name="Kocsube S."/>
            <person name="Kotiranta H."/>
            <person name="LaButti K.M."/>
            <person name="Lechner B.E."/>
            <person name="Liimatainen K."/>
            <person name="Lipzen A."/>
            <person name="Lukacs Z."/>
            <person name="Mihaltcheva S."/>
            <person name="Morgado L.N."/>
            <person name="Niskanen T."/>
            <person name="Noordeloos M.E."/>
            <person name="Ohm R.A."/>
            <person name="Ortiz-Santana B."/>
            <person name="Ovrebo C."/>
            <person name="Racz N."/>
            <person name="Riley R."/>
            <person name="Savchenko A."/>
            <person name="Shiryaev A."/>
            <person name="Soop K."/>
            <person name="Spirin V."/>
            <person name="Szebenyi C."/>
            <person name="Tomsovsky M."/>
            <person name="Tulloss R.E."/>
            <person name="Uehling J."/>
            <person name="Grigoriev I.V."/>
            <person name="Vagvolgyi C."/>
            <person name="Papp T."/>
            <person name="Martin F.M."/>
            <person name="Miettinen O."/>
            <person name="Hibbett D.S."/>
            <person name="Nagy L.G."/>
        </authorList>
    </citation>
    <scope>NUCLEOTIDE SEQUENCE [LARGE SCALE GENOMIC DNA]</scope>
    <source>
        <strain evidence="1 2">CBS 962.96</strain>
    </source>
</reference>
<evidence type="ECO:0000313" key="1">
    <source>
        <dbReference type="EMBL" id="THU92473.1"/>
    </source>
</evidence>
<protein>
    <submittedName>
        <fullName evidence="1">Uncharacterized protein</fullName>
    </submittedName>
</protein>
<dbReference type="OrthoDB" id="3237746at2759"/>
<evidence type="ECO:0000313" key="2">
    <source>
        <dbReference type="Proteomes" id="UP000297245"/>
    </source>
</evidence>
<organism evidence="1 2">
    <name type="scientific">Dendrothele bispora (strain CBS 962.96)</name>
    <dbReference type="NCBI Taxonomy" id="1314807"/>
    <lineage>
        <taxon>Eukaryota</taxon>
        <taxon>Fungi</taxon>
        <taxon>Dikarya</taxon>
        <taxon>Basidiomycota</taxon>
        <taxon>Agaricomycotina</taxon>
        <taxon>Agaricomycetes</taxon>
        <taxon>Agaricomycetidae</taxon>
        <taxon>Agaricales</taxon>
        <taxon>Agaricales incertae sedis</taxon>
        <taxon>Dendrothele</taxon>
    </lineage>
</organism>
<dbReference type="AlphaFoldDB" id="A0A4S8LTT4"/>
<feature type="non-terminal residue" evidence="1">
    <location>
        <position position="1"/>
    </location>
</feature>
<proteinExistence type="predicted"/>
<feature type="non-terminal residue" evidence="1">
    <location>
        <position position="81"/>
    </location>
</feature>
<name>A0A4S8LTT4_DENBC</name>
<gene>
    <name evidence="1" type="ORF">K435DRAFT_586475</name>
</gene>
<dbReference type="Proteomes" id="UP000297245">
    <property type="component" value="Unassembled WGS sequence"/>
</dbReference>
<keyword evidence="2" id="KW-1185">Reference proteome</keyword>
<sequence length="81" mass="9586">DVEIQMAYVAQQRLDGYDRLVRHAIKRKTAFDRRVVRETGKEVIFEKGDLVQVLQGDLFNTFKNERKLTPRWSAPRRVIGR</sequence>